<dbReference type="Proteomes" id="UP000789920">
    <property type="component" value="Unassembled WGS sequence"/>
</dbReference>
<sequence>FGSEKHKAALEEIKRLKQELENILESANLAEIIESCQRRIVYVDNPSIEIVNAEEQEINRYKRKRIRSREKLLTHLEKICQNDSYVPPKLKELSAEIATYMESKIKLEQELRKLKEEVKEIKFTKDKSSKNELKRVSVTNVGGNIVERPKSGNYDLAKSQPGMFEIHSWQSDQEKFTKIEEEAKRLESKKSELEEKKKKLKKEIAKKEKIIRQRVLKHIFNNYDDIANE</sequence>
<accession>A0ACA9SMN8</accession>
<evidence type="ECO:0000313" key="1">
    <source>
        <dbReference type="EMBL" id="CAG8842560.1"/>
    </source>
</evidence>
<gene>
    <name evidence="1" type="ORF">RPERSI_LOCUS32376</name>
</gene>
<organism evidence="1 2">
    <name type="scientific">Racocetra persica</name>
    <dbReference type="NCBI Taxonomy" id="160502"/>
    <lineage>
        <taxon>Eukaryota</taxon>
        <taxon>Fungi</taxon>
        <taxon>Fungi incertae sedis</taxon>
        <taxon>Mucoromycota</taxon>
        <taxon>Glomeromycotina</taxon>
        <taxon>Glomeromycetes</taxon>
        <taxon>Diversisporales</taxon>
        <taxon>Gigasporaceae</taxon>
        <taxon>Racocetra</taxon>
    </lineage>
</organism>
<keyword evidence="2" id="KW-1185">Reference proteome</keyword>
<feature type="non-terminal residue" evidence="1">
    <location>
        <position position="229"/>
    </location>
</feature>
<protein>
    <submittedName>
        <fullName evidence="1">29688_t:CDS:1</fullName>
    </submittedName>
</protein>
<reference evidence="1" key="1">
    <citation type="submission" date="2021-06" db="EMBL/GenBank/DDBJ databases">
        <authorList>
            <person name="Kallberg Y."/>
            <person name="Tangrot J."/>
            <person name="Rosling A."/>
        </authorList>
    </citation>
    <scope>NUCLEOTIDE SEQUENCE</scope>
    <source>
        <strain evidence="1">MA461A</strain>
    </source>
</reference>
<dbReference type="EMBL" id="CAJVQC010134667">
    <property type="protein sequence ID" value="CAG8842560.1"/>
    <property type="molecule type" value="Genomic_DNA"/>
</dbReference>
<feature type="non-terminal residue" evidence="1">
    <location>
        <position position="1"/>
    </location>
</feature>
<name>A0ACA9SMN8_9GLOM</name>
<comment type="caution">
    <text evidence="1">The sequence shown here is derived from an EMBL/GenBank/DDBJ whole genome shotgun (WGS) entry which is preliminary data.</text>
</comment>
<proteinExistence type="predicted"/>
<evidence type="ECO:0000313" key="2">
    <source>
        <dbReference type="Proteomes" id="UP000789920"/>
    </source>
</evidence>